<dbReference type="Gene3D" id="3.90.320.10">
    <property type="match status" value="1"/>
</dbReference>
<sequence length="186" mass="21744">MNWNRHYQQEGKHALLGASKYYWLNYDEEKIANFYKSSLAVQKGTELHEFAAKCIKLNQKLPKSKKTLNAYVNDAIGYRMTPEQVLYYSDNCFGTADSISFRDNLLRIHDLKTGSSPTHMEQLMIYAALFCLEYEVNPNSINIELRIYQNDEVNIFEPEANDIMEITKKIISFDKVINKLKYSEDM</sequence>
<protein>
    <recommendedName>
        <fullName evidence="2">DUF2800 domain-containing protein</fullName>
    </recommendedName>
</protein>
<dbReference type="EMBL" id="BK015232">
    <property type="protein sequence ID" value="DAD97137.1"/>
    <property type="molecule type" value="Genomic_DNA"/>
</dbReference>
<reference evidence="1" key="1">
    <citation type="journal article" date="2021" name="Proc. Natl. Acad. Sci. U.S.A.">
        <title>A Catalog of Tens of Thousands of Viruses from Human Metagenomes Reveals Hidden Associations with Chronic Diseases.</title>
        <authorList>
            <person name="Tisza M.J."/>
            <person name="Buck C.B."/>
        </authorList>
    </citation>
    <scope>NUCLEOTIDE SEQUENCE</scope>
    <source>
        <strain evidence="1">CtSWe10</strain>
    </source>
</reference>
<evidence type="ECO:0008006" key="2">
    <source>
        <dbReference type="Google" id="ProtNLM"/>
    </source>
</evidence>
<dbReference type="InterPro" id="IPR021229">
    <property type="entry name" value="DUF2800"/>
</dbReference>
<organism evidence="1">
    <name type="scientific">Siphoviridae sp. ctSWe10</name>
    <dbReference type="NCBI Taxonomy" id="2826344"/>
    <lineage>
        <taxon>Viruses</taxon>
        <taxon>Duplodnaviria</taxon>
        <taxon>Heunggongvirae</taxon>
        <taxon>Uroviricota</taxon>
        <taxon>Caudoviricetes</taxon>
    </lineage>
</organism>
<dbReference type="InterPro" id="IPR011604">
    <property type="entry name" value="PDDEXK-like_dom_sf"/>
</dbReference>
<name>A0A8S5NR20_9CAUD</name>
<evidence type="ECO:0000313" key="1">
    <source>
        <dbReference type="EMBL" id="DAD97137.1"/>
    </source>
</evidence>
<proteinExistence type="predicted"/>
<dbReference type="Pfam" id="PF10926">
    <property type="entry name" value="DUF2800"/>
    <property type="match status" value="1"/>
</dbReference>
<accession>A0A8S5NR20</accession>